<evidence type="ECO:0000256" key="1">
    <source>
        <dbReference type="SAM" id="MobiDB-lite"/>
    </source>
</evidence>
<evidence type="ECO:0000313" key="3">
    <source>
        <dbReference type="Proteomes" id="UP000000763"/>
    </source>
</evidence>
<evidence type="ECO:0000313" key="2">
    <source>
        <dbReference type="EMBL" id="BAD23384.1"/>
    </source>
</evidence>
<name>Q6K4G9_ORYSJ</name>
<organism evidence="2 3">
    <name type="scientific">Oryza sativa subsp. japonica</name>
    <name type="common">Rice</name>
    <dbReference type="NCBI Taxonomy" id="39947"/>
    <lineage>
        <taxon>Eukaryota</taxon>
        <taxon>Viridiplantae</taxon>
        <taxon>Streptophyta</taxon>
        <taxon>Embryophyta</taxon>
        <taxon>Tracheophyta</taxon>
        <taxon>Spermatophyta</taxon>
        <taxon>Magnoliopsida</taxon>
        <taxon>Liliopsida</taxon>
        <taxon>Poales</taxon>
        <taxon>Poaceae</taxon>
        <taxon>BOP clade</taxon>
        <taxon>Oryzoideae</taxon>
        <taxon>Oryzeae</taxon>
        <taxon>Oryzinae</taxon>
        <taxon>Oryza</taxon>
        <taxon>Oryza sativa</taxon>
    </lineage>
</organism>
<feature type="compositionally biased region" description="Basic and acidic residues" evidence="1">
    <location>
        <begin position="172"/>
        <end position="186"/>
    </location>
</feature>
<feature type="compositionally biased region" description="Basic and acidic residues" evidence="1">
    <location>
        <begin position="129"/>
        <end position="164"/>
    </location>
</feature>
<gene>
    <name evidence="2" type="primary">OJ1451_A02.11</name>
</gene>
<accession>Q6K4G9</accession>
<feature type="region of interest" description="Disordered" evidence="1">
    <location>
        <begin position="52"/>
        <end position="236"/>
    </location>
</feature>
<proteinExistence type="predicted"/>
<feature type="region of interest" description="Disordered" evidence="1">
    <location>
        <begin position="1"/>
        <end position="37"/>
    </location>
</feature>
<feature type="compositionally biased region" description="Basic and acidic residues" evidence="1">
    <location>
        <begin position="204"/>
        <end position="225"/>
    </location>
</feature>
<feature type="compositionally biased region" description="Basic residues" evidence="1">
    <location>
        <begin position="81"/>
        <end position="104"/>
    </location>
</feature>
<dbReference type="Proteomes" id="UP000000763">
    <property type="component" value="Chromosome 9"/>
</dbReference>
<feature type="compositionally biased region" description="Basic and acidic residues" evidence="1">
    <location>
        <begin position="110"/>
        <end position="119"/>
    </location>
</feature>
<protein>
    <submittedName>
        <fullName evidence="2">Uncharacterized protein</fullName>
    </submittedName>
</protein>
<dbReference type="EMBL" id="AP005571">
    <property type="protein sequence ID" value="BAD23384.1"/>
    <property type="molecule type" value="Genomic_DNA"/>
</dbReference>
<dbReference type="AlphaFoldDB" id="Q6K4G9"/>
<reference evidence="3" key="2">
    <citation type="journal article" date="2008" name="Nucleic Acids Res.">
        <title>The rice annotation project database (RAP-DB): 2008 update.</title>
        <authorList>
            <consortium name="The rice annotation project (RAP)"/>
        </authorList>
    </citation>
    <scope>GENOME REANNOTATION</scope>
    <source>
        <strain evidence="3">cv. Nipponbare</strain>
    </source>
</reference>
<feature type="compositionally biased region" description="Pro residues" evidence="1">
    <location>
        <begin position="11"/>
        <end position="25"/>
    </location>
</feature>
<sequence>MNPAAGQPDTPADPTPSRPPSPPVPRKGSSYTSDQAVTHSRLWADVIRGGVSTWAPWVSGTRRPVHRGPGPRGWSTGGDRRRGRRRRPARRRRRRPKTTAHARRAAALMGEREGRRRADSSPASTAAGAKEENGGDDRRCRGADGQRRHPKREQRGVRGREGDHGGLNCWPEMERREGLTGARGEKGSGVVRRQPSGGRGADGLCERDGGDGTARRQRAAGDGRQRRSSGVTARAR</sequence>
<reference evidence="3" key="1">
    <citation type="journal article" date="2005" name="Nature">
        <title>The map-based sequence of the rice genome.</title>
        <authorList>
            <consortium name="International rice genome sequencing project (IRGSP)"/>
            <person name="Matsumoto T."/>
            <person name="Wu J."/>
            <person name="Kanamori H."/>
            <person name="Katayose Y."/>
            <person name="Fujisawa M."/>
            <person name="Namiki N."/>
            <person name="Mizuno H."/>
            <person name="Yamamoto K."/>
            <person name="Antonio B.A."/>
            <person name="Baba T."/>
            <person name="Sakata K."/>
            <person name="Nagamura Y."/>
            <person name="Aoki H."/>
            <person name="Arikawa K."/>
            <person name="Arita K."/>
            <person name="Bito T."/>
            <person name="Chiden Y."/>
            <person name="Fujitsuka N."/>
            <person name="Fukunaka R."/>
            <person name="Hamada M."/>
            <person name="Harada C."/>
            <person name="Hayashi A."/>
            <person name="Hijishita S."/>
            <person name="Honda M."/>
            <person name="Hosokawa S."/>
            <person name="Ichikawa Y."/>
            <person name="Idonuma A."/>
            <person name="Iijima M."/>
            <person name="Ikeda M."/>
            <person name="Ikeno M."/>
            <person name="Ito K."/>
            <person name="Ito S."/>
            <person name="Ito T."/>
            <person name="Ito Y."/>
            <person name="Ito Y."/>
            <person name="Iwabuchi A."/>
            <person name="Kamiya K."/>
            <person name="Karasawa W."/>
            <person name="Kurita K."/>
            <person name="Katagiri S."/>
            <person name="Kikuta A."/>
            <person name="Kobayashi H."/>
            <person name="Kobayashi N."/>
            <person name="Machita K."/>
            <person name="Maehara T."/>
            <person name="Masukawa M."/>
            <person name="Mizubayashi T."/>
            <person name="Mukai Y."/>
            <person name="Nagasaki H."/>
            <person name="Nagata Y."/>
            <person name="Naito S."/>
            <person name="Nakashima M."/>
            <person name="Nakama Y."/>
            <person name="Nakamichi Y."/>
            <person name="Nakamura M."/>
            <person name="Meguro A."/>
            <person name="Negishi M."/>
            <person name="Ohta I."/>
            <person name="Ohta T."/>
            <person name="Okamoto M."/>
            <person name="Ono N."/>
            <person name="Saji S."/>
            <person name="Sakaguchi M."/>
            <person name="Sakai K."/>
            <person name="Shibata M."/>
            <person name="Shimokawa T."/>
            <person name="Song J."/>
            <person name="Takazaki Y."/>
            <person name="Terasawa K."/>
            <person name="Tsugane M."/>
            <person name="Tsuji K."/>
            <person name="Ueda S."/>
            <person name="Waki K."/>
            <person name="Yamagata H."/>
            <person name="Yamamoto M."/>
            <person name="Yamamoto S."/>
            <person name="Yamane H."/>
            <person name="Yoshiki S."/>
            <person name="Yoshihara R."/>
            <person name="Yukawa K."/>
            <person name="Zhong H."/>
            <person name="Yano M."/>
            <person name="Yuan Q."/>
            <person name="Ouyang S."/>
            <person name="Liu J."/>
            <person name="Jones K.M."/>
            <person name="Gansberger K."/>
            <person name="Moffat K."/>
            <person name="Hill J."/>
            <person name="Bera J."/>
            <person name="Fadrosh D."/>
            <person name="Jin S."/>
            <person name="Johri S."/>
            <person name="Kim M."/>
            <person name="Overton L."/>
            <person name="Reardon M."/>
            <person name="Tsitrin T."/>
            <person name="Vuong H."/>
            <person name="Weaver B."/>
            <person name="Ciecko A."/>
            <person name="Tallon L."/>
            <person name="Jackson J."/>
            <person name="Pai G."/>
            <person name="Aken S.V."/>
            <person name="Utterback T."/>
            <person name="Reidmuller S."/>
            <person name="Feldblyum T."/>
            <person name="Hsiao J."/>
            <person name="Zismann V."/>
            <person name="Iobst S."/>
            <person name="de Vazeille A.R."/>
            <person name="Buell C.R."/>
            <person name="Ying K."/>
            <person name="Li Y."/>
            <person name="Lu T."/>
            <person name="Huang Y."/>
            <person name="Zhao Q."/>
            <person name="Feng Q."/>
            <person name="Zhang L."/>
            <person name="Zhu J."/>
            <person name="Weng Q."/>
            <person name="Mu J."/>
            <person name="Lu Y."/>
            <person name="Fan D."/>
            <person name="Liu Y."/>
            <person name="Guan J."/>
            <person name="Zhang Y."/>
            <person name="Yu S."/>
            <person name="Liu X."/>
            <person name="Zhang Y."/>
            <person name="Hong G."/>
            <person name="Han B."/>
            <person name="Choisne N."/>
            <person name="Demange N."/>
            <person name="Orjeda G."/>
            <person name="Samain S."/>
            <person name="Cattolico L."/>
            <person name="Pelletier E."/>
            <person name="Couloux A."/>
            <person name="Segurens B."/>
            <person name="Wincker P."/>
            <person name="D'Hont A."/>
            <person name="Scarpelli C."/>
            <person name="Weissenbach J."/>
            <person name="Salanoubat M."/>
            <person name="Quetier F."/>
            <person name="Yu Y."/>
            <person name="Kim H.R."/>
            <person name="Rambo T."/>
            <person name="Currie J."/>
            <person name="Collura K."/>
            <person name="Luo M."/>
            <person name="Yang T."/>
            <person name="Ammiraju J.S.S."/>
            <person name="Engler F."/>
            <person name="Soderlund C."/>
            <person name="Wing R.A."/>
            <person name="Palmer L.E."/>
            <person name="de la Bastide M."/>
            <person name="Spiegel L."/>
            <person name="Nascimento L."/>
            <person name="Zutavern T."/>
            <person name="O'Shaughnessy A."/>
            <person name="Dike S."/>
            <person name="Dedhia N."/>
            <person name="Preston R."/>
            <person name="Balija V."/>
            <person name="McCombie W.R."/>
            <person name="Chow T."/>
            <person name="Chen H."/>
            <person name="Chung M."/>
            <person name="Chen C."/>
            <person name="Shaw J."/>
            <person name="Wu H."/>
            <person name="Hsiao K."/>
            <person name="Chao Y."/>
            <person name="Chu M."/>
            <person name="Cheng C."/>
            <person name="Hour A."/>
            <person name="Lee P."/>
            <person name="Lin S."/>
            <person name="Lin Y."/>
            <person name="Liou J."/>
            <person name="Liu S."/>
            <person name="Hsing Y."/>
            <person name="Raghuvanshi S."/>
            <person name="Mohanty A."/>
            <person name="Bharti A.K."/>
            <person name="Gaur A."/>
            <person name="Gupta V."/>
            <person name="Kumar D."/>
            <person name="Ravi V."/>
            <person name="Vij S."/>
            <person name="Kapur A."/>
            <person name="Khurana P."/>
            <person name="Khurana P."/>
            <person name="Khurana J.P."/>
            <person name="Tyagi A.K."/>
            <person name="Gaikwad K."/>
            <person name="Singh A."/>
            <person name="Dalal V."/>
            <person name="Srivastava S."/>
            <person name="Dixit A."/>
            <person name="Pal A.K."/>
            <person name="Ghazi I.A."/>
            <person name="Yadav M."/>
            <person name="Pandit A."/>
            <person name="Bhargava A."/>
            <person name="Sureshbabu K."/>
            <person name="Batra K."/>
            <person name="Sharma T.R."/>
            <person name="Mohapatra T."/>
            <person name="Singh N.K."/>
            <person name="Messing J."/>
            <person name="Nelson A.B."/>
            <person name="Fuks G."/>
            <person name="Kavchok S."/>
            <person name="Keizer G."/>
            <person name="Linton E."/>
            <person name="Llaca V."/>
            <person name="Song R."/>
            <person name="Tanyolac B."/>
            <person name="Young S."/>
            <person name="Ho-Il K."/>
            <person name="Hahn J.H."/>
            <person name="Sangsakoo G."/>
            <person name="Vanavichit A."/>
            <person name="de Mattos Luiz.A.T."/>
            <person name="Zimmer P.D."/>
            <person name="Malone G."/>
            <person name="Dellagostin O."/>
            <person name="de Oliveira A.C."/>
            <person name="Bevan M."/>
            <person name="Bancroft I."/>
            <person name="Minx P."/>
            <person name="Cordum H."/>
            <person name="Wilson R."/>
            <person name="Cheng Z."/>
            <person name="Jin W."/>
            <person name="Jiang J."/>
            <person name="Leong S.A."/>
            <person name="Iwama H."/>
            <person name="Gojobori T."/>
            <person name="Itoh T."/>
            <person name="Niimura Y."/>
            <person name="Fujii Y."/>
            <person name="Habara T."/>
            <person name="Sakai H."/>
            <person name="Sato Y."/>
            <person name="Wilson G."/>
            <person name="Kumar K."/>
            <person name="McCouch S."/>
            <person name="Juretic N."/>
            <person name="Hoen D."/>
            <person name="Wright S."/>
            <person name="Bruskiewich R."/>
            <person name="Bureau T."/>
            <person name="Miyao A."/>
            <person name="Hirochika H."/>
            <person name="Nishikawa T."/>
            <person name="Kadowaki K."/>
            <person name="Sugiura M."/>
            <person name="Burr B."/>
            <person name="Sasaki T."/>
        </authorList>
    </citation>
    <scope>NUCLEOTIDE SEQUENCE [LARGE SCALE GENOMIC DNA]</scope>
    <source>
        <strain evidence="3">cv. Nipponbare</strain>
    </source>
</reference>